<accession>A0A8E2F1N3</accession>
<dbReference type="Proteomes" id="UP000250140">
    <property type="component" value="Unassembled WGS sequence"/>
</dbReference>
<reference evidence="3 4" key="1">
    <citation type="journal article" date="2016" name="Nat. Commun.">
        <title>Ectomycorrhizal ecology is imprinted in the genome of the dominant symbiotic fungus Cenococcum geophilum.</title>
        <authorList>
            <consortium name="DOE Joint Genome Institute"/>
            <person name="Peter M."/>
            <person name="Kohler A."/>
            <person name="Ohm R.A."/>
            <person name="Kuo A."/>
            <person name="Krutzmann J."/>
            <person name="Morin E."/>
            <person name="Arend M."/>
            <person name="Barry K.W."/>
            <person name="Binder M."/>
            <person name="Choi C."/>
            <person name="Clum A."/>
            <person name="Copeland A."/>
            <person name="Grisel N."/>
            <person name="Haridas S."/>
            <person name="Kipfer T."/>
            <person name="LaButti K."/>
            <person name="Lindquist E."/>
            <person name="Lipzen A."/>
            <person name="Maire R."/>
            <person name="Meier B."/>
            <person name="Mihaltcheva S."/>
            <person name="Molinier V."/>
            <person name="Murat C."/>
            <person name="Poggeler S."/>
            <person name="Quandt C.A."/>
            <person name="Sperisen C."/>
            <person name="Tritt A."/>
            <person name="Tisserant E."/>
            <person name="Crous P.W."/>
            <person name="Henrissat B."/>
            <person name="Nehls U."/>
            <person name="Egli S."/>
            <person name="Spatafora J.W."/>
            <person name="Grigoriev I.V."/>
            <person name="Martin F.M."/>
        </authorList>
    </citation>
    <scope>NUCLEOTIDE SEQUENCE [LARGE SCALE GENOMIC DNA]</scope>
    <source>
        <strain evidence="3 4">CBS 207.34</strain>
    </source>
</reference>
<dbReference type="AlphaFoldDB" id="A0A8E2F1N3"/>
<feature type="region of interest" description="Disordered" evidence="1">
    <location>
        <begin position="309"/>
        <end position="330"/>
    </location>
</feature>
<dbReference type="PANTHER" id="PTHR35186">
    <property type="entry name" value="ANK_REP_REGION DOMAIN-CONTAINING PROTEIN"/>
    <property type="match status" value="1"/>
</dbReference>
<dbReference type="Pfam" id="PF24476">
    <property type="entry name" value="DUF7580"/>
    <property type="match status" value="1"/>
</dbReference>
<feature type="domain" description="DUF7580" evidence="2">
    <location>
        <begin position="366"/>
        <end position="625"/>
    </location>
</feature>
<name>A0A8E2F1N3_9PEZI</name>
<proteinExistence type="predicted"/>
<evidence type="ECO:0000313" key="4">
    <source>
        <dbReference type="Proteomes" id="UP000250140"/>
    </source>
</evidence>
<evidence type="ECO:0000256" key="1">
    <source>
        <dbReference type="SAM" id="MobiDB-lite"/>
    </source>
</evidence>
<sequence length="629" mass="70889">MSGFEVVGVVFGVLPVLIEVVKGYARLSDKIHAFRHYSREVKSVQVQLRISKLIFHNECRLLLRLVVKDDQKVKDMVEDTSDERWRSKELNDQMAHVLKDNFDLCKSIIEASQVTLELLEADLKKFDVFVEQKLKDEPLKAAIRRLRNSIKITFKKSKYEESLSNLRNQNIQLGQLRSHLRDFKDQKTCSADTCIRRRTLPSQITAVQQASHKLYEALSNAWCCGNLAHAEHYAKICLDAEVHAGVRLDLAILCHEKESDNHESAITEPPIWLYVQSTSIEATACHTVQPSSYRASDFLVGQNSSRLNCTPGGKKKTTNQESAQPKRRKVRFAGTGGEDEEIGYAGHTAEAVSTAFRGMAASYMTEEINLCQTKNICHYLKQNLHLCGSAFAKHCVGYLETPNLFKHVFCLEEKRNAIRNRPQDVACNSIFSIPDLMAQSKDDTLAVVDQLKLAHKTAIAILQFNATPWLAKAWRLEDLCYSGAHNELNEEALRTLHFSVQISNHGQKSEALPMEGVESNSSSAPTFSEDEIFGIYNPTLFGLGVALLELGHWKPLEGLSHDKDLNLILTARRLASRPTPLGPDYQEIVRKCLQCNFGFGTDLNKKRLQSAVYNDVVCQLESMIEKLSI</sequence>
<dbReference type="InterPro" id="IPR056002">
    <property type="entry name" value="DUF7580"/>
</dbReference>
<gene>
    <name evidence="3" type="ORF">AOQ84DRAFT_406347</name>
</gene>
<evidence type="ECO:0000259" key="2">
    <source>
        <dbReference type="Pfam" id="PF24476"/>
    </source>
</evidence>
<keyword evidence="4" id="KW-1185">Reference proteome</keyword>
<protein>
    <recommendedName>
        <fullName evidence="2">DUF7580 domain-containing protein</fullName>
    </recommendedName>
</protein>
<organism evidence="3 4">
    <name type="scientific">Glonium stellatum</name>
    <dbReference type="NCBI Taxonomy" id="574774"/>
    <lineage>
        <taxon>Eukaryota</taxon>
        <taxon>Fungi</taxon>
        <taxon>Dikarya</taxon>
        <taxon>Ascomycota</taxon>
        <taxon>Pezizomycotina</taxon>
        <taxon>Dothideomycetes</taxon>
        <taxon>Pleosporomycetidae</taxon>
        <taxon>Gloniales</taxon>
        <taxon>Gloniaceae</taxon>
        <taxon>Glonium</taxon>
    </lineage>
</organism>
<dbReference type="EMBL" id="KV749628">
    <property type="protein sequence ID" value="OCL08618.1"/>
    <property type="molecule type" value="Genomic_DNA"/>
</dbReference>
<evidence type="ECO:0000313" key="3">
    <source>
        <dbReference type="EMBL" id="OCL08618.1"/>
    </source>
</evidence>
<dbReference type="OrthoDB" id="5331891at2759"/>
<dbReference type="PANTHER" id="PTHR35186:SF4">
    <property type="entry name" value="PRION-INHIBITION AND PROPAGATION HELO DOMAIN-CONTAINING PROTEIN"/>
    <property type="match status" value="1"/>
</dbReference>